<feature type="domain" description="ParB-like N-terminal" evidence="1">
    <location>
        <begin position="6"/>
        <end position="92"/>
    </location>
</feature>
<evidence type="ECO:0000259" key="1">
    <source>
        <dbReference type="SMART" id="SM00470"/>
    </source>
</evidence>
<dbReference type="Proteomes" id="UP001216907">
    <property type="component" value="Unassembled WGS sequence"/>
</dbReference>
<sequence length="263" mass="28556">MKGKHARKSIAALKLRPIRQGNGSAEELKSLARSWLGRAIHPIVCRPDLTVADGHRRLEGLKLLGETEVEVFITEEDLDDNQLTQIALTTAIHRADLTGYEKWQACRELLELNQWQGKELAEHLHLDPSSVTRLMSPSKCIPEAVEALKAGRITISDTYALSKLDQADQPGLLALKLSGASRDTLERQGRKTRAASAPAVRASKIKCPLVSGSVVTVAGDEISLDDAIEALKEAAKAMQKARDTGLDAKTAQAVWRDMALAGS</sequence>
<dbReference type="InterPro" id="IPR003115">
    <property type="entry name" value="ParB_N"/>
</dbReference>
<dbReference type="Gene3D" id="3.90.1530.30">
    <property type="match status" value="1"/>
</dbReference>
<dbReference type="RefSeq" id="WP_277862738.1">
    <property type="nucleotide sequence ID" value="NZ_JARRAG010000002.1"/>
</dbReference>
<dbReference type="EMBL" id="JARRAG010000002">
    <property type="protein sequence ID" value="MDG3006441.1"/>
    <property type="molecule type" value="Genomic_DNA"/>
</dbReference>
<dbReference type="SUPFAM" id="SSF110849">
    <property type="entry name" value="ParB/Sulfiredoxin"/>
    <property type="match status" value="1"/>
</dbReference>
<dbReference type="SUPFAM" id="SSF109709">
    <property type="entry name" value="KorB DNA-binding domain-like"/>
    <property type="match status" value="1"/>
</dbReference>
<comment type="caution">
    <text evidence="2">The sequence shown here is derived from an EMBL/GenBank/DDBJ whole genome shotgun (WGS) entry which is preliminary data.</text>
</comment>
<evidence type="ECO:0000313" key="3">
    <source>
        <dbReference type="Proteomes" id="UP001216907"/>
    </source>
</evidence>
<dbReference type="SMART" id="SM00470">
    <property type="entry name" value="ParB"/>
    <property type="match status" value="1"/>
</dbReference>
<evidence type="ECO:0000313" key="2">
    <source>
        <dbReference type="EMBL" id="MDG3006441.1"/>
    </source>
</evidence>
<organism evidence="2 3">
    <name type="scientific">Paludisphaera mucosa</name>
    <dbReference type="NCBI Taxonomy" id="3030827"/>
    <lineage>
        <taxon>Bacteria</taxon>
        <taxon>Pseudomonadati</taxon>
        <taxon>Planctomycetota</taxon>
        <taxon>Planctomycetia</taxon>
        <taxon>Isosphaerales</taxon>
        <taxon>Isosphaeraceae</taxon>
        <taxon>Paludisphaera</taxon>
    </lineage>
</organism>
<name>A0ABT6FFT1_9BACT</name>
<dbReference type="PANTHER" id="PTHR33375:SF1">
    <property type="entry name" value="CHROMOSOME-PARTITIONING PROTEIN PARB-RELATED"/>
    <property type="match status" value="1"/>
</dbReference>
<dbReference type="InterPro" id="IPR036086">
    <property type="entry name" value="ParB/Sulfiredoxin_sf"/>
</dbReference>
<reference evidence="2 3" key="1">
    <citation type="submission" date="2023-03" db="EMBL/GenBank/DDBJ databases">
        <title>Paludisphaera mucosa sp. nov. a novel planctomycete from northern fen.</title>
        <authorList>
            <person name="Ivanova A."/>
        </authorList>
    </citation>
    <scope>NUCLEOTIDE SEQUENCE [LARGE SCALE GENOMIC DNA]</scope>
    <source>
        <strain evidence="2 3">Pla2</strain>
    </source>
</reference>
<dbReference type="Gene3D" id="1.10.10.2830">
    <property type="match status" value="1"/>
</dbReference>
<dbReference type="PANTHER" id="PTHR33375">
    <property type="entry name" value="CHROMOSOME-PARTITIONING PROTEIN PARB-RELATED"/>
    <property type="match status" value="1"/>
</dbReference>
<gene>
    <name evidence="2" type="ORF">PZE19_21935</name>
</gene>
<accession>A0ABT6FFT1</accession>
<proteinExistence type="predicted"/>
<keyword evidence="3" id="KW-1185">Reference proteome</keyword>
<dbReference type="InterPro" id="IPR050336">
    <property type="entry name" value="Chromosome_partition/occlusion"/>
</dbReference>
<protein>
    <submittedName>
        <fullName evidence="2">ParB N-terminal domain-containing protein</fullName>
    </submittedName>
</protein>